<dbReference type="EMBL" id="JAGTXO010000072">
    <property type="protein sequence ID" value="KAG8457370.1"/>
    <property type="molecule type" value="Genomic_DNA"/>
</dbReference>
<evidence type="ECO:0000256" key="2">
    <source>
        <dbReference type="ARBA" id="ARBA00023043"/>
    </source>
</evidence>
<keyword evidence="6" id="KW-1185">Reference proteome</keyword>
<feature type="repeat" description="ANK" evidence="3">
    <location>
        <begin position="145"/>
        <end position="167"/>
    </location>
</feature>
<proteinExistence type="predicted"/>
<feature type="compositionally biased region" description="Basic and acidic residues" evidence="4">
    <location>
        <begin position="12"/>
        <end position="27"/>
    </location>
</feature>
<comment type="caution">
    <text evidence="5">The sequence shown here is derived from an EMBL/GenBank/DDBJ whole genome shotgun (WGS) entry which is preliminary data.</text>
</comment>
<dbReference type="InterPro" id="IPR002110">
    <property type="entry name" value="Ankyrin_rpt"/>
</dbReference>
<dbReference type="PANTHER" id="PTHR24198">
    <property type="entry name" value="ANKYRIN REPEAT AND PROTEIN KINASE DOMAIN-CONTAINING PROTEIN"/>
    <property type="match status" value="1"/>
</dbReference>
<dbReference type="Pfam" id="PF12796">
    <property type="entry name" value="Ank_2"/>
    <property type="match status" value="1"/>
</dbReference>
<keyword evidence="1" id="KW-0677">Repeat</keyword>
<evidence type="ECO:0000313" key="5">
    <source>
        <dbReference type="EMBL" id="KAG8457370.1"/>
    </source>
</evidence>
<keyword evidence="2 3" id="KW-0040">ANK repeat</keyword>
<dbReference type="InterPro" id="IPR036770">
    <property type="entry name" value="Ankyrin_rpt-contain_sf"/>
</dbReference>
<dbReference type="OrthoDB" id="567660at2759"/>
<evidence type="ECO:0000256" key="4">
    <source>
        <dbReference type="SAM" id="MobiDB-lite"/>
    </source>
</evidence>
<feature type="repeat" description="ANK" evidence="3">
    <location>
        <begin position="78"/>
        <end position="110"/>
    </location>
</feature>
<dbReference type="PROSITE" id="PS50297">
    <property type="entry name" value="ANK_REP_REGION"/>
    <property type="match status" value="3"/>
</dbReference>
<reference evidence="5" key="1">
    <citation type="submission" date="2021-05" db="EMBL/GenBank/DDBJ databases">
        <title>The genome of the haptophyte Pavlova lutheri (Diacronema luteri, Pavlovales) - a model for lipid biosynthesis in eukaryotic algae.</title>
        <authorList>
            <person name="Hulatt C.J."/>
            <person name="Posewitz M.C."/>
        </authorList>
    </citation>
    <scope>NUCLEOTIDE SEQUENCE</scope>
    <source>
        <strain evidence="5">NIVA-4/92</strain>
    </source>
</reference>
<evidence type="ECO:0000313" key="6">
    <source>
        <dbReference type="Proteomes" id="UP000751190"/>
    </source>
</evidence>
<dbReference type="SUPFAM" id="SSF48403">
    <property type="entry name" value="Ankyrin repeat"/>
    <property type="match status" value="1"/>
</dbReference>
<dbReference type="PROSITE" id="PS50088">
    <property type="entry name" value="ANK_REPEAT"/>
    <property type="match status" value="3"/>
</dbReference>
<organism evidence="5 6">
    <name type="scientific">Diacronema lutheri</name>
    <name type="common">Unicellular marine alga</name>
    <name type="synonym">Monochrysis lutheri</name>
    <dbReference type="NCBI Taxonomy" id="2081491"/>
    <lineage>
        <taxon>Eukaryota</taxon>
        <taxon>Haptista</taxon>
        <taxon>Haptophyta</taxon>
        <taxon>Pavlovophyceae</taxon>
        <taxon>Pavlovales</taxon>
        <taxon>Pavlovaceae</taxon>
        <taxon>Diacronema</taxon>
    </lineage>
</organism>
<dbReference type="Gene3D" id="1.25.40.20">
    <property type="entry name" value="Ankyrin repeat-containing domain"/>
    <property type="match status" value="2"/>
</dbReference>
<feature type="region of interest" description="Disordered" evidence="4">
    <location>
        <begin position="12"/>
        <end position="33"/>
    </location>
</feature>
<dbReference type="AlphaFoldDB" id="A0A8J6C4J3"/>
<evidence type="ECO:0000256" key="1">
    <source>
        <dbReference type="ARBA" id="ARBA00022737"/>
    </source>
</evidence>
<feature type="repeat" description="ANK" evidence="3">
    <location>
        <begin position="112"/>
        <end position="144"/>
    </location>
</feature>
<gene>
    <name evidence="5" type="ORF">KFE25_005051</name>
</gene>
<dbReference type="SMART" id="SM00248">
    <property type="entry name" value="ANK"/>
    <property type="match status" value="3"/>
</dbReference>
<dbReference type="PANTHER" id="PTHR24198:SF165">
    <property type="entry name" value="ANKYRIN REPEAT-CONTAINING PROTEIN-RELATED"/>
    <property type="match status" value="1"/>
</dbReference>
<evidence type="ECO:0000256" key="3">
    <source>
        <dbReference type="PROSITE-ProRule" id="PRU00023"/>
    </source>
</evidence>
<feature type="region of interest" description="Disordered" evidence="4">
    <location>
        <begin position="174"/>
        <end position="203"/>
    </location>
</feature>
<dbReference type="OMA" id="YCGHLNV"/>
<dbReference type="Proteomes" id="UP000751190">
    <property type="component" value="Unassembled WGS sequence"/>
</dbReference>
<sequence length="203" mass="20916">MFASKMQALFDEQEHGHDHDHDDHVDEPTGVEQSLEELGFLRSACAAAQSGDVAKLARLLGNKRLDALHSDGTAEGGTGYTPLHYAARAGQLACVELLLARGANANALTASGGATPLHRAAHQGHAAVVDALLGARADPSIVDSDGSTALHKAAEEGRAEAFDALLRAMPTLAGARDKRGRTPAEAAHAKGHSAIGATLADRG</sequence>
<accession>A0A8J6C4J3</accession>
<name>A0A8J6C4J3_DIALT</name>
<protein>
    <submittedName>
        <fullName evidence="5">Uncharacterized protein</fullName>
    </submittedName>
</protein>
<dbReference type="Pfam" id="PF00023">
    <property type="entry name" value="Ank"/>
    <property type="match status" value="1"/>
</dbReference>